<gene>
    <name evidence="2" type="ORF">GII30_15795</name>
</gene>
<evidence type="ECO:0000259" key="1">
    <source>
        <dbReference type="Pfam" id="PF10081"/>
    </source>
</evidence>
<feature type="domain" description="Alpha/beta-hydrolase catalytic" evidence="1">
    <location>
        <begin position="329"/>
        <end position="398"/>
    </location>
</feature>
<dbReference type="Pfam" id="PF10081">
    <property type="entry name" value="Abhydrolase_9"/>
    <property type="match status" value="2"/>
</dbReference>
<dbReference type="InterPro" id="IPR027787">
    <property type="entry name" value="Alpha/beta-hydrolase_catalytic"/>
</dbReference>
<dbReference type="SUPFAM" id="SSF53474">
    <property type="entry name" value="alpha/beta-Hydrolases"/>
    <property type="match status" value="1"/>
</dbReference>
<sequence>MSIPRLPAPHPALPVAGAAAILIASYPSTLPRSPVVAAVVTAVLCVVATVPAAFATRRRIRQDNDSSPDRTGRVVVAAAAAVSVVAVIGSGYWQALLRDQLAAAAGTEPAGALFAWQWAAVVAGPALALAAAVIWCPRVTAVAAAMVTALACGYLPAAGAADTPDRTDDQVLYSALPQGEYVSTIERRAQTLAERWRDARTDRDAPIVIAVPTGSGWVDPDAVEGVRMRWGSRVTVLALQYADAPSWRVFAGDRDGAGRSATALLRALITTVPRDELPPVYLYGQSLGAIGADDAREWARTHAPGVVAGTVLAGPPDGSVARRSDTPRTIIANRSDPVARWSPALLWRPAADAEGTIRTGVRLSRPPWLPVVSFLQTTVDLAGSLDGPKGTGHRYGTEQGLWIGRTVDRTNDNSVR</sequence>
<dbReference type="Gene3D" id="3.40.50.1820">
    <property type="entry name" value="alpha/beta hydrolase"/>
    <property type="match status" value="1"/>
</dbReference>
<dbReference type="EMBL" id="CP045810">
    <property type="protein sequence ID" value="QHN40414.1"/>
    <property type="molecule type" value="Genomic_DNA"/>
</dbReference>
<protein>
    <recommendedName>
        <fullName evidence="1">Alpha/beta-hydrolase catalytic domain-containing protein</fullName>
    </recommendedName>
</protein>
<dbReference type="AlphaFoldDB" id="A0A857LSD0"/>
<name>A0A857LSD0_9ACTN</name>
<feature type="domain" description="Alpha/beta-hydrolase catalytic" evidence="1">
    <location>
        <begin position="186"/>
        <end position="323"/>
    </location>
</feature>
<proteinExistence type="predicted"/>
<reference evidence="2" key="1">
    <citation type="journal article" date="2021" name="Nat. Microbiol.">
        <title>Cocultivation of an ultrasmall environmental parasitic bacterium with lytic ability against bacteria associated with wastewater foams.</title>
        <authorList>
            <person name="Batinovic S."/>
            <person name="Rose J.J.A."/>
            <person name="Ratcliffe J."/>
            <person name="Seviour R.J."/>
            <person name="Petrovski S."/>
        </authorList>
    </citation>
    <scope>NUCLEOTIDE SEQUENCE</scope>
    <source>
        <strain evidence="2">CON44</strain>
    </source>
</reference>
<accession>A0A857LSD0</accession>
<organism evidence="2">
    <name type="scientific">Gordonia amarae</name>
    <dbReference type="NCBI Taxonomy" id="36821"/>
    <lineage>
        <taxon>Bacteria</taxon>
        <taxon>Bacillati</taxon>
        <taxon>Actinomycetota</taxon>
        <taxon>Actinomycetes</taxon>
        <taxon>Mycobacteriales</taxon>
        <taxon>Gordoniaceae</taxon>
        <taxon>Gordonia</taxon>
    </lineage>
</organism>
<evidence type="ECO:0000313" key="2">
    <source>
        <dbReference type="EMBL" id="QHN40414.1"/>
    </source>
</evidence>
<dbReference type="RefSeq" id="WP_005182554.1">
    <property type="nucleotide sequence ID" value="NZ_CP045804.1"/>
</dbReference>
<dbReference type="InterPro" id="IPR029058">
    <property type="entry name" value="AB_hydrolase_fold"/>
</dbReference>